<evidence type="ECO:0000256" key="1">
    <source>
        <dbReference type="SAM" id="Coils"/>
    </source>
</evidence>
<reference evidence="3 4" key="1">
    <citation type="submission" date="2018-08" db="EMBL/GenBank/DDBJ databases">
        <title>A genome reference for cultivated species of the human gut microbiota.</title>
        <authorList>
            <person name="Zou Y."/>
            <person name="Xue W."/>
            <person name="Luo G."/>
        </authorList>
    </citation>
    <scope>NUCLEOTIDE SEQUENCE [LARGE SCALE GENOMIC DNA]</scope>
    <source>
        <strain evidence="3 4">AF14-49</strain>
    </source>
</reference>
<evidence type="ECO:0008006" key="5">
    <source>
        <dbReference type="Google" id="ProtNLM"/>
    </source>
</evidence>
<dbReference type="EMBL" id="QRZA01000011">
    <property type="protein sequence ID" value="RGV33712.1"/>
    <property type="molecule type" value="Genomic_DNA"/>
</dbReference>
<feature type="signal peptide" evidence="2">
    <location>
        <begin position="1"/>
        <end position="20"/>
    </location>
</feature>
<dbReference type="Proteomes" id="UP000283589">
    <property type="component" value="Unassembled WGS sequence"/>
</dbReference>
<accession>A0A412X0H7</accession>
<sequence>MLRKTIVTLVCVGCCVAASAQTSLESLKEKYEANKRDIEVVKEYVEALEKAKKGKEAERVTKEYMYRCPVLQVEDKDTYLLLNKYVFADPYSNVFEYGIYAMKKMKWDREDIPAGEDKATRLERLFRSLGSGVSGDNEIDKRYEVLMMLSRNLNKEIDKQCEPYLQDKQYVLPLYDSLKLERLTYLVNKGQLLGQDAMRLKLAVNKALHAGNYARVVRDLEVAANLNMTDLRDNYIVAILTVLSESTLDKELINNILSFVLRLRDREETAGGSTNYYNLLGRLYALVGDKDNADKYKKMGDAIEAERMERYKDLFEATGSN</sequence>
<evidence type="ECO:0000256" key="2">
    <source>
        <dbReference type="SAM" id="SignalP"/>
    </source>
</evidence>
<dbReference type="STRING" id="1121130.GCA_000519105_01642"/>
<dbReference type="AlphaFoldDB" id="A0A412X0H7"/>
<evidence type="ECO:0000313" key="4">
    <source>
        <dbReference type="Proteomes" id="UP000283589"/>
    </source>
</evidence>
<keyword evidence="2" id="KW-0732">Signal</keyword>
<feature type="chain" id="PRO_5019179179" description="Tetratricopeptide repeat protein" evidence="2">
    <location>
        <begin position="21"/>
        <end position="321"/>
    </location>
</feature>
<feature type="coiled-coil region" evidence="1">
    <location>
        <begin position="17"/>
        <end position="58"/>
    </location>
</feature>
<evidence type="ECO:0000313" key="3">
    <source>
        <dbReference type="EMBL" id="RGV33712.1"/>
    </source>
</evidence>
<organism evidence="3 4">
    <name type="scientific">Butyricimonas virosa</name>
    <dbReference type="NCBI Taxonomy" id="544645"/>
    <lineage>
        <taxon>Bacteria</taxon>
        <taxon>Pseudomonadati</taxon>
        <taxon>Bacteroidota</taxon>
        <taxon>Bacteroidia</taxon>
        <taxon>Bacteroidales</taxon>
        <taxon>Odoribacteraceae</taxon>
        <taxon>Butyricimonas</taxon>
    </lineage>
</organism>
<dbReference type="RefSeq" id="WP_118260359.1">
    <property type="nucleotide sequence ID" value="NZ_CALBWO010000071.1"/>
</dbReference>
<protein>
    <recommendedName>
        <fullName evidence="5">Tetratricopeptide repeat protein</fullName>
    </recommendedName>
</protein>
<gene>
    <name evidence="3" type="ORF">DWW18_09910</name>
</gene>
<proteinExistence type="predicted"/>
<name>A0A412X0H7_9BACT</name>
<keyword evidence="1" id="KW-0175">Coiled coil</keyword>
<comment type="caution">
    <text evidence="3">The sequence shown here is derived from an EMBL/GenBank/DDBJ whole genome shotgun (WGS) entry which is preliminary data.</text>
</comment>